<evidence type="ECO:0000256" key="4">
    <source>
        <dbReference type="ARBA" id="ARBA00022827"/>
    </source>
</evidence>
<proteinExistence type="inferred from homology"/>
<keyword evidence="9" id="KW-1185">Reference proteome</keyword>
<dbReference type="GO" id="GO:0050660">
    <property type="term" value="F:flavin adenine dinucleotide binding"/>
    <property type="evidence" value="ECO:0007669"/>
    <property type="project" value="InterPro"/>
</dbReference>
<evidence type="ECO:0000256" key="6">
    <source>
        <dbReference type="ARBA" id="ARBA00023002"/>
    </source>
</evidence>
<evidence type="ECO:0000256" key="2">
    <source>
        <dbReference type="ARBA" id="ARBA00010139"/>
    </source>
</evidence>
<evidence type="ECO:0000256" key="1">
    <source>
        <dbReference type="ARBA" id="ARBA00001974"/>
    </source>
</evidence>
<keyword evidence="4" id="KW-0274">FAD</keyword>
<organism evidence="8 9">
    <name type="scientific">Aquibium carbonis</name>
    <dbReference type="NCBI Taxonomy" id="2495581"/>
    <lineage>
        <taxon>Bacteria</taxon>
        <taxon>Pseudomonadati</taxon>
        <taxon>Pseudomonadota</taxon>
        <taxon>Alphaproteobacteria</taxon>
        <taxon>Hyphomicrobiales</taxon>
        <taxon>Phyllobacteriaceae</taxon>
        <taxon>Aquibium</taxon>
    </lineage>
</organism>
<dbReference type="Gene3D" id="3.50.50.60">
    <property type="entry name" value="FAD/NAD(P)-binding domain"/>
    <property type="match status" value="2"/>
</dbReference>
<keyword evidence="5" id="KW-0521">NADP</keyword>
<evidence type="ECO:0000256" key="7">
    <source>
        <dbReference type="ARBA" id="ARBA00023033"/>
    </source>
</evidence>
<keyword evidence="6" id="KW-0560">Oxidoreductase</keyword>
<evidence type="ECO:0000256" key="3">
    <source>
        <dbReference type="ARBA" id="ARBA00022630"/>
    </source>
</evidence>
<dbReference type="PANTHER" id="PTHR43098:SF3">
    <property type="entry name" value="L-ORNITHINE N(5)-MONOOXYGENASE-RELATED"/>
    <property type="match status" value="1"/>
</dbReference>
<dbReference type="PANTHER" id="PTHR43098">
    <property type="entry name" value="L-ORNITHINE N(5)-MONOOXYGENASE-RELATED"/>
    <property type="match status" value="1"/>
</dbReference>
<dbReference type="Pfam" id="PF00743">
    <property type="entry name" value="FMO-like"/>
    <property type="match status" value="1"/>
</dbReference>
<dbReference type="InterPro" id="IPR036188">
    <property type="entry name" value="FAD/NAD-bd_sf"/>
</dbReference>
<evidence type="ECO:0000313" key="8">
    <source>
        <dbReference type="EMBL" id="RST87694.1"/>
    </source>
</evidence>
<dbReference type="GO" id="GO:0050661">
    <property type="term" value="F:NADP binding"/>
    <property type="evidence" value="ECO:0007669"/>
    <property type="project" value="InterPro"/>
</dbReference>
<dbReference type="GO" id="GO:0004499">
    <property type="term" value="F:N,N-dimethylaniline monooxygenase activity"/>
    <property type="evidence" value="ECO:0007669"/>
    <property type="project" value="InterPro"/>
</dbReference>
<protein>
    <submittedName>
        <fullName evidence="8">NAD(P)/FAD-dependent oxidoreductase</fullName>
    </submittedName>
</protein>
<comment type="similarity">
    <text evidence="2">Belongs to the FAD-binding monooxygenase family.</text>
</comment>
<sequence>MLITVDRRDREDGMRDVEVLVVGAGLAGLRALYGFRAEGFETLVLEASDEVGGVWNHNRYPGARCDVESYDYSYSFSKELEQEWRWTERYPTQPEILRYINHVADRFALRQDIEFQARVDVARFDEATATWEVEVQDGRRFRCRFLVLCLGQLSAPKLPHYPGQDSFAGETIVSATWPKDRGVDFTGKRVGILGTGSSGMQMTPVIAQTAAHVTVFQRTANYSVPAANAPLDDEEDRQVKANYAARRDLMRNSPTGLGFLPGKTKTLDVPEEEREAVFEKAYHRLGFGFALAYPDILLDEKANDAATEFLKRKIGERVSDPDLRRKLVPDNHRFGTRRPSVDSGYYEAFSRDNVELADIRAHPIVSFTQDGIITDIKHHELDVVIYATGFDALTGSILKPDIRGRGGLRLRDKWAGGPLTHFGIGTSGFPNMLIVGGPGSPSVLSNVMVSIEEQVDWFVAFLCHLRECGVGEVEVTEAAEQEWTAHVQERARETLYMTADSFYNGGELPGKPRVFMPYSGGVRNYRRLLQAAATNGYTGFELRPVPKAVEVAHDH</sequence>
<evidence type="ECO:0000256" key="5">
    <source>
        <dbReference type="ARBA" id="ARBA00022857"/>
    </source>
</evidence>
<dbReference type="EMBL" id="RWKW01000012">
    <property type="protein sequence ID" value="RST87694.1"/>
    <property type="molecule type" value="Genomic_DNA"/>
</dbReference>
<name>A0A3S0GAU8_9HYPH</name>
<comment type="caution">
    <text evidence="8">The sequence shown here is derived from an EMBL/GenBank/DDBJ whole genome shotgun (WGS) entry which is preliminary data.</text>
</comment>
<evidence type="ECO:0000313" key="9">
    <source>
        <dbReference type="Proteomes" id="UP000278398"/>
    </source>
</evidence>
<dbReference type="InterPro" id="IPR020946">
    <property type="entry name" value="Flavin_mOase-like"/>
</dbReference>
<keyword evidence="7" id="KW-0503">Monooxygenase</keyword>
<comment type="cofactor">
    <cofactor evidence="1">
        <name>FAD</name>
        <dbReference type="ChEBI" id="CHEBI:57692"/>
    </cofactor>
</comment>
<dbReference type="SUPFAM" id="SSF51905">
    <property type="entry name" value="FAD/NAD(P)-binding domain"/>
    <property type="match status" value="2"/>
</dbReference>
<keyword evidence="3" id="KW-0285">Flavoprotein</keyword>
<dbReference type="AlphaFoldDB" id="A0A3S0GAU8"/>
<reference evidence="8 9" key="1">
    <citation type="submission" date="2018-12" db="EMBL/GenBank/DDBJ databases">
        <title>Mesorhizobium carbonis sp. nov., isolated from coal mine water.</title>
        <authorList>
            <person name="Xin W."/>
            <person name="Xu Z."/>
            <person name="Xiang F."/>
            <person name="Zhang J."/>
            <person name="Xi L."/>
            <person name="Liu J."/>
        </authorList>
    </citation>
    <scope>NUCLEOTIDE SEQUENCE [LARGE SCALE GENOMIC DNA]</scope>
    <source>
        <strain evidence="8 9">B2.3</strain>
    </source>
</reference>
<dbReference type="Proteomes" id="UP000278398">
    <property type="component" value="Unassembled WGS sequence"/>
</dbReference>
<accession>A0A3S0GAU8</accession>
<dbReference type="InterPro" id="IPR050775">
    <property type="entry name" value="FAD-binding_Monooxygenases"/>
</dbReference>
<gene>
    <name evidence="8" type="ORF">EJC49_04085</name>
</gene>